<keyword evidence="3" id="KW-1185">Reference proteome</keyword>
<dbReference type="PROSITE" id="PS51257">
    <property type="entry name" value="PROKAR_LIPOPROTEIN"/>
    <property type="match status" value="1"/>
</dbReference>
<protein>
    <submittedName>
        <fullName evidence="2">Dihydroxy-acid dehydratase</fullName>
    </submittedName>
</protein>
<accession>X7EIP2</accession>
<gene>
    <name evidence="2" type="ORF">OCH239_11260</name>
</gene>
<proteinExistence type="predicted"/>
<dbReference type="STRING" id="1449350.OCH239_11260"/>
<dbReference type="AlphaFoldDB" id="X7EIP2"/>
<evidence type="ECO:0000256" key="1">
    <source>
        <dbReference type="SAM" id="MobiDB-lite"/>
    </source>
</evidence>
<dbReference type="OrthoDB" id="7829925at2"/>
<comment type="caution">
    <text evidence="2">The sequence shown here is derived from an EMBL/GenBank/DDBJ whole genome shotgun (WGS) entry which is preliminary data.</text>
</comment>
<dbReference type="eggNOG" id="ENOG5032GJ1">
    <property type="taxonomic scope" value="Bacteria"/>
</dbReference>
<organism evidence="2 3">
    <name type="scientific">Roseivivax halodurans JCM 10272</name>
    <dbReference type="NCBI Taxonomy" id="1449350"/>
    <lineage>
        <taxon>Bacteria</taxon>
        <taxon>Pseudomonadati</taxon>
        <taxon>Pseudomonadota</taxon>
        <taxon>Alphaproteobacteria</taxon>
        <taxon>Rhodobacterales</taxon>
        <taxon>Roseobacteraceae</taxon>
        <taxon>Roseivivax</taxon>
    </lineage>
</organism>
<evidence type="ECO:0000313" key="2">
    <source>
        <dbReference type="EMBL" id="ETX15755.1"/>
    </source>
</evidence>
<dbReference type="RefSeq" id="WP_051489247.1">
    <property type="nucleotide sequence ID" value="NZ_JALZ01000003.1"/>
</dbReference>
<dbReference type="Proteomes" id="UP000022447">
    <property type="component" value="Unassembled WGS sequence"/>
</dbReference>
<feature type="region of interest" description="Disordered" evidence="1">
    <location>
        <begin position="30"/>
        <end position="50"/>
    </location>
</feature>
<reference evidence="2 3" key="1">
    <citation type="submission" date="2014-01" db="EMBL/GenBank/DDBJ databases">
        <title>Roseivivax halodurans JCM 10272 Genome Sequencing.</title>
        <authorList>
            <person name="Lai Q."/>
            <person name="Li G."/>
            <person name="Shao Z."/>
        </authorList>
    </citation>
    <scope>NUCLEOTIDE SEQUENCE [LARGE SCALE GENOMIC DNA]</scope>
    <source>
        <strain evidence="2 3">JCM 10272</strain>
    </source>
</reference>
<sequence length="213" mass="21496">MPRRAFACLAMLALAACEVDENGEVRGFLPGGETGSASGRGALASPDRDAEPVRRVALAGGAVVVGGPRGYCVDPATVETNGTSGFAMIASCRIIAGAGPEVAPVIVTVTVGAEEPAPLLPDPEALARLAGGPARAFPERGGLVTAQMQRGGSTVLAGGDERYWRGAFLQGQRIISLALYAPEGSELAGDRGLAFLGDVRDVIRSASPGAGRG</sequence>
<evidence type="ECO:0000313" key="3">
    <source>
        <dbReference type="Proteomes" id="UP000022447"/>
    </source>
</evidence>
<dbReference type="EMBL" id="JALZ01000003">
    <property type="protein sequence ID" value="ETX15755.1"/>
    <property type="molecule type" value="Genomic_DNA"/>
</dbReference>
<name>X7EIP2_9RHOB</name>